<dbReference type="PANTHER" id="PTHR39342">
    <property type="entry name" value="UPF0283 MEMBRANE PROTEIN YCJF"/>
    <property type="match status" value="1"/>
</dbReference>
<evidence type="ECO:0000256" key="6">
    <source>
        <dbReference type="ARBA" id="ARBA00022989"/>
    </source>
</evidence>
<name>A0A2T7B480_9ENTR</name>
<dbReference type="HAMAP" id="MF_01085">
    <property type="entry name" value="UPF0283"/>
    <property type="match status" value="1"/>
</dbReference>
<evidence type="ECO:0000313" key="10">
    <source>
        <dbReference type="EMBL" id="PUX21438.1"/>
    </source>
</evidence>
<dbReference type="InterPro" id="IPR006507">
    <property type="entry name" value="UPF0283"/>
</dbReference>
<keyword evidence="7 8" id="KW-0472">Membrane</keyword>
<feature type="transmembrane region" description="Helical" evidence="8">
    <location>
        <begin position="210"/>
        <end position="229"/>
    </location>
</feature>
<comment type="similarity">
    <text evidence="2 8">Belongs to the UPF0283 family.</text>
</comment>
<dbReference type="PANTHER" id="PTHR39342:SF1">
    <property type="entry name" value="UPF0283 MEMBRANE PROTEIN YCJF"/>
    <property type="match status" value="1"/>
</dbReference>
<keyword evidence="5 8" id="KW-0812">Transmembrane</keyword>
<dbReference type="AlphaFoldDB" id="A0A2T7B480"/>
<gene>
    <name evidence="10" type="ORF">BS411_12860</name>
</gene>
<evidence type="ECO:0000256" key="7">
    <source>
        <dbReference type="ARBA" id="ARBA00023136"/>
    </source>
</evidence>
<comment type="caution">
    <text evidence="10">The sequence shown here is derived from an EMBL/GenBank/DDBJ whole genome shotgun (WGS) entry which is preliminary data.</text>
</comment>
<evidence type="ECO:0000256" key="9">
    <source>
        <dbReference type="SAM" id="MobiDB-lite"/>
    </source>
</evidence>
<evidence type="ECO:0000256" key="1">
    <source>
        <dbReference type="ARBA" id="ARBA00004429"/>
    </source>
</evidence>
<organism evidence="10">
    <name type="scientific">Cronobacter turicensis</name>
    <dbReference type="NCBI Taxonomy" id="413502"/>
    <lineage>
        <taxon>Bacteria</taxon>
        <taxon>Pseudomonadati</taxon>
        <taxon>Pseudomonadota</taxon>
        <taxon>Gammaproteobacteria</taxon>
        <taxon>Enterobacterales</taxon>
        <taxon>Enterobacteriaceae</taxon>
        <taxon>Cronobacter</taxon>
    </lineage>
</organism>
<comment type="subcellular location">
    <subcellularLocation>
        <location evidence="1">Cell inner membrane</location>
        <topology evidence="1">Multi-pass membrane protein</topology>
    </subcellularLocation>
    <subcellularLocation>
        <location evidence="8">Cell membrane</location>
        <topology evidence="8">Multi-pass membrane protein</topology>
    </subcellularLocation>
</comment>
<dbReference type="Pfam" id="PF05128">
    <property type="entry name" value="DUF697"/>
    <property type="match status" value="1"/>
</dbReference>
<feature type="region of interest" description="Disordered" evidence="9">
    <location>
        <begin position="1"/>
        <end position="21"/>
    </location>
</feature>
<evidence type="ECO:0000256" key="8">
    <source>
        <dbReference type="HAMAP-Rule" id="MF_01085"/>
    </source>
</evidence>
<evidence type="ECO:0000256" key="2">
    <source>
        <dbReference type="ARBA" id="ARBA00008255"/>
    </source>
</evidence>
<dbReference type="OrthoDB" id="958025at2"/>
<keyword evidence="6 8" id="KW-1133">Transmembrane helix</keyword>
<dbReference type="GO" id="GO:0005886">
    <property type="term" value="C:plasma membrane"/>
    <property type="evidence" value="ECO:0007669"/>
    <property type="project" value="UniProtKB-SubCell"/>
</dbReference>
<keyword evidence="4" id="KW-0997">Cell inner membrane</keyword>
<evidence type="ECO:0000256" key="3">
    <source>
        <dbReference type="ARBA" id="ARBA00022475"/>
    </source>
</evidence>
<evidence type="ECO:0000256" key="5">
    <source>
        <dbReference type="ARBA" id="ARBA00022692"/>
    </source>
</evidence>
<dbReference type="NCBIfam" id="TIGR01620">
    <property type="entry name" value="hyp_HI0043"/>
    <property type="match status" value="1"/>
</dbReference>
<dbReference type="InterPro" id="IPR021147">
    <property type="entry name" value="DUF697"/>
</dbReference>
<dbReference type="EMBL" id="MSAG01000020">
    <property type="protein sequence ID" value="PUX21438.1"/>
    <property type="molecule type" value="Genomic_DNA"/>
</dbReference>
<evidence type="ECO:0000256" key="4">
    <source>
        <dbReference type="ARBA" id="ARBA00022519"/>
    </source>
</evidence>
<feature type="transmembrane region" description="Helical" evidence="8">
    <location>
        <begin position="95"/>
        <end position="116"/>
    </location>
</feature>
<reference evidence="10" key="1">
    <citation type="submission" date="2016-12" db="EMBL/GenBank/DDBJ databases">
        <title>Analysis of the Molecular Diversity Among Cronobacter Species Isolated from Filth Flies Using a Pan Genomic DNA Microarray.</title>
        <authorList>
            <person name="Pava-Ripoll M."/>
            <person name="Tall B."/>
            <person name="Farber J."/>
            <person name="Fanning S."/>
            <person name="Lehner A."/>
            <person name="Stephan R."/>
            <person name="Pagotto F."/>
            <person name="Iverson C."/>
            <person name="Ziobro G."/>
            <person name="Miller A."/>
            <person name="Pearson R."/>
            <person name="Yan Q."/>
            <person name="Kim M."/>
            <person name="Jeong S."/>
            <person name="Park J."/>
            <person name="Jun S."/>
            <person name="Choi H."/>
            <person name="Chung T."/>
            <person name="Yoo Y."/>
            <person name="Park E."/>
            <person name="Hwang S."/>
            <person name="Lee B."/>
            <person name="Sathyamoorthy V."/>
            <person name="Carter L."/>
            <person name="Mammel M."/>
            <person name="Jackson S."/>
            <person name="Kothary M."/>
            <person name="Patel I."/>
            <person name="Grim C."/>
            <person name="Gopinath G."/>
            <person name="Gangiredla J."/>
            <person name="Chase H."/>
        </authorList>
    </citation>
    <scope>NUCLEOTIDE SEQUENCE [LARGE SCALE GENOMIC DNA]</scope>
    <source>
        <strain evidence="10">MOD1-Sh41s</strain>
    </source>
</reference>
<feature type="transmembrane region" description="Helical" evidence="8">
    <location>
        <begin position="66"/>
        <end position="83"/>
    </location>
</feature>
<feature type="compositionally biased region" description="Basic and acidic residues" evidence="9">
    <location>
        <begin position="1"/>
        <end position="20"/>
    </location>
</feature>
<sequence length="349" mass="38755">MSDIKPRREFDEPLRPEEGPALRATQAYDEAQAFIPAVEEEALTADAPERVVENALKPRRSLWRRMVVAGLGLFGVSVVAQGVQWAANAWYTRDWIALGGCVAGGLIVAAGVGALASEWRRLYRLRERAEERDEARELLASHGSGKARAFCEKLASQAGLTQGHPALARWHAAIHETHSDREVVTLYAHIVQPVLDLQARRAISRSAAESTLMIAVSPLALVDMAFIAWRNLRLVNRIATVYGIELGYYSRIRLFRLVLLNMAFAGASEMVREVGLDWMSQDLAARVSARVAQGLGAGLLTARLGVKAMELCRPLPWTDDDKPRLGDFRRQLLSEVKATLQKQKRDRDD</sequence>
<accession>A0A2T7B480</accession>
<dbReference type="RefSeq" id="WP_075198716.1">
    <property type="nucleotide sequence ID" value="NZ_CP187984.1"/>
</dbReference>
<keyword evidence="3 8" id="KW-1003">Cell membrane</keyword>
<proteinExistence type="inferred from homology"/>
<protein>
    <recommendedName>
        <fullName evidence="8">UPF0283 membrane protein BS411_12860</fullName>
    </recommendedName>
</protein>